<dbReference type="PANTHER" id="PTHR10822">
    <property type="entry name" value="GLYPICAN"/>
    <property type="match status" value="1"/>
</dbReference>
<keyword evidence="18" id="KW-1185">Reference proteome</keyword>
<evidence type="ECO:0000256" key="7">
    <source>
        <dbReference type="ARBA" id="ARBA00022622"/>
    </source>
</evidence>
<evidence type="ECO:0000256" key="8">
    <source>
        <dbReference type="ARBA" id="ARBA00022729"/>
    </source>
</evidence>
<dbReference type="InterPro" id="IPR001863">
    <property type="entry name" value="Glypican"/>
</dbReference>
<dbReference type="Pfam" id="PF01153">
    <property type="entry name" value="Glypican"/>
    <property type="match status" value="1"/>
</dbReference>
<evidence type="ECO:0000313" key="18">
    <source>
        <dbReference type="Proteomes" id="UP000830375"/>
    </source>
</evidence>
<comment type="caution">
    <text evidence="17">The sequence shown here is derived from an EMBL/GenBank/DDBJ whole genome shotgun (WGS) entry which is preliminary data.</text>
</comment>
<organism evidence="17 18">
    <name type="scientific">Labeo rohita</name>
    <name type="common">Indian major carp</name>
    <name type="synonym">Cyprinus rohita</name>
    <dbReference type="NCBI Taxonomy" id="84645"/>
    <lineage>
        <taxon>Eukaryota</taxon>
        <taxon>Metazoa</taxon>
        <taxon>Chordata</taxon>
        <taxon>Craniata</taxon>
        <taxon>Vertebrata</taxon>
        <taxon>Euteleostomi</taxon>
        <taxon>Actinopterygii</taxon>
        <taxon>Neopterygii</taxon>
        <taxon>Teleostei</taxon>
        <taxon>Ostariophysi</taxon>
        <taxon>Cypriniformes</taxon>
        <taxon>Cyprinidae</taxon>
        <taxon>Labeoninae</taxon>
        <taxon>Labeonini</taxon>
        <taxon>Labeo</taxon>
    </lineage>
</organism>
<evidence type="ECO:0000256" key="6">
    <source>
        <dbReference type="ARBA" id="ARBA00022525"/>
    </source>
</evidence>
<evidence type="ECO:0000256" key="4">
    <source>
        <dbReference type="ARBA" id="ARBA00014714"/>
    </source>
</evidence>
<keyword evidence="9 16" id="KW-0654">Proteoglycan</keyword>
<evidence type="ECO:0000313" key="17">
    <source>
        <dbReference type="EMBL" id="KAI2667873.1"/>
    </source>
</evidence>
<evidence type="ECO:0000256" key="9">
    <source>
        <dbReference type="ARBA" id="ARBA00022974"/>
    </source>
</evidence>
<keyword evidence="8" id="KW-0732">Signal</keyword>
<keyword evidence="11" id="KW-1015">Disulfide bond</keyword>
<gene>
    <name evidence="17" type="ORF">H4Q32_004472</name>
</gene>
<keyword evidence="14 16" id="KW-0449">Lipoprotein</keyword>
<dbReference type="Proteomes" id="UP000830375">
    <property type="component" value="Unassembled WGS sequence"/>
</dbReference>
<dbReference type="PANTHER" id="PTHR10822:SF8">
    <property type="entry name" value="GLYPICAN-1"/>
    <property type="match status" value="1"/>
</dbReference>
<keyword evidence="10 16" id="KW-0472">Membrane</keyword>
<evidence type="ECO:0000256" key="2">
    <source>
        <dbReference type="ARBA" id="ARBA00004609"/>
    </source>
</evidence>
<sequence length="85" mass="9377">MLEAKHIGCVGFIKCSSACEHLRACSQGYTCCTSGMEENLLNLSRREFETQVKESGRTLQASLNGQYKSFDDLCLISQSSTDKTS</sequence>
<name>A0ABQ8N179_LABRO</name>
<keyword evidence="6" id="KW-0964">Secreted</keyword>
<proteinExistence type="inferred from homology"/>
<evidence type="ECO:0000256" key="10">
    <source>
        <dbReference type="ARBA" id="ARBA00023136"/>
    </source>
</evidence>
<accession>A0ABQ8N179</accession>
<comment type="similarity">
    <text evidence="3 15">Belongs to the glypican family.</text>
</comment>
<dbReference type="EMBL" id="JACTAM010000002">
    <property type="protein sequence ID" value="KAI2667873.1"/>
    <property type="molecule type" value="Genomic_DNA"/>
</dbReference>
<keyword evidence="7 16" id="KW-0336">GPI-anchor</keyword>
<evidence type="ECO:0000256" key="14">
    <source>
        <dbReference type="ARBA" id="ARBA00023288"/>
    </source>
</evidence>
<evidence type="ECO:0000256" key="1">
    <source>
        <dbReference type="ARBA" id="ARBA00004239"/>
    </source>
</evidence>
<evidence type="ECO:0000256" key="15">
    <source>
        <dbReference type="RuleBase" id="RU003518"/>
    </source>
</evidence>
<comment type="subcellular location">
    <subcellularLocation>
        <location evidence="2 16">Cell membrane</location>
        <topology evidence="2 16">Lipid-anchor</topology>
        <topology evidence="2 16">GPI-anchor</topology>
    </subcellularLocation>
    <subcellularLocation>
        <location evidence="1">Secreted</location>
        <location evidence="1">Extracellular space</location>
    </subcellularLocation>
</comment>
<reference evidence="17 18" key="1">
    <citation type="submission" date="2022-01" db="EMBL/GenBank/DDBJ databases">
        <title>A high-quality chromosome-level genome assembly of rohu carp, Labeo rohita.</title>
        <authorList>
            <person name="Arick M.A. II"/>
            <person name="Hsu C.-Y."/>
            <person name="Magbanua Z."/>
            <person name="Pechanova O."/>
            <person name="Grover C."/>
            <person name="Miller E."/>
            <person name="Thrash A."/>
            <person name="Ezzel L."/>
            <person name="Alam S."/>
            <person name="Benzie J."/>
            <person name="Hamilton M."/>
            <person name="Karsi A."/>
            <person name="Lawrence M.L."/>
            <person name="Peterson D.G."/>
        </authorList>
    </citation>
    <scope>NUCLEOTIDE SEQUENCE [LARGE SCALE GENOMIC DNA]</scope>
    <source>
        <strain evidence="18">BAU-BD-2019</strain>
        <tissue evidence="17">Blood</tissue>
    </source>
</reference>
<evidence type="ECO:0000256" key="16">
    <source>
        <dbReference type="RuleBase" id="RU003519"/>
    </source>
</evidence>
<evidence type="ECO:0000256" key="12">
    <source>
        <dbReference type="ARBA" id="ARBA00023180"/>
    </source>
</evidence>
<evidence type="ECO:0000256" key="11">
    <source>
        <dbReference type="ARBA" id="ARBA00023157"/>
    </source>
</evidence>
<comment type="function">
    <text evidence="16">Cell surface proteoglycan.</text>
</comment>
<keyword evidence="12" id="KW-0325">Glycoprotein</keyword>
<evidence type="ECO:0000256" key="13">
    <source>
        <dbReference type="ARBA" id="ARBA00023207"/>
    </source>
</evidence>
<evidence type="ECO:0000256" key="5">
    <source>
        <dbReference type="ARBA" id="ARBA00022475"/>
    </source>
</evidence>
<keyword evidence="13 16" id="KW-0357">Heparan sulfate</keyword>
<protein>
    <recommendedName>
        <fullName evidence="4">Glypican-1</fullName>
    </recommendedName>
</protein>
<keyword evidence="5" id="KW-1003">Cell membrane</keyword>
<evidence type="ECO:0000256" key="3">
    <source>
        <dbReference type="ARBA" id="ARBA00010260"/>
    </source>
</evidence>